<evidence type="ECO:0000256" key="6">
    <source>
        <dbReference type="ARBA" id="ARBA00022676"/>
    </source>
</evidence>
<evidence type="ECO:0000256" key="7">
    <source>
        <dbReference type="ARBA" id="ARBA00022679"/>
    </source>
</evidence>
<dbReference type="SUPFAM" id="SSF56601">
    <property type="entry name" value="beta-lactamase/transpeptidase-like"/>
    <property type="match status" value="1"/>
</dbReference>
<evidence type="ECO:0000256" key="2">
    <source>
        <dbReference type="ARBA" id="ARBA00007090"/>
    </source>
</evidence>
<gene>
    <name evidence="16" type="ORF">EDC22_10712</name>
</gene>
<dbReference type="OrthoDB" id="9766909at2"/>
<dbReference type="Pfam" id="PF00912">
    <property type="entry name" value="Transgly"/>
    <property type="match status" value="1"/>
</dbReference>
<reference evidence="16 17" key="1">
    <citation type="submission" date="2019-03" db="EMBL/GenBank/DDBJ databases">
        <title>Genomic Encyclopedia of Type Strains, Phase IV (KMG-IV): sequencing the most valuable type-strain genomes for metagenomic binning, comparative biology and taxonomic classification.</title>
        <authorList>
            <person name="Goeker M."/>
        </authorList>
    </citation>
    <scope>NUCLEOTIDE SEQUENCE [LARGE SCALE GENOMIC DNA]</scope>
    <source>
        <strain evidence="16 17">DSM 19345</strain>
    </source>
</reference>
<comment type="catalytic activity">
    <reaction evidence="11">
        <text>[GlcNAc-(1-&gt;4)-Mur2Ac(oyl-L-Ala-gamma-D-Glu-L-Lys-D-Ala-D-Ala)](n)-di-trans,octa-cis-undecaprenyl diphosphate + beta-D-GlcNAc-(1-&gt;4)-Mur2Ac(oyl-L-Ala-gamma-D-Glu-L-Lys-D-Ala-D-Ala)-di-trans,octa-cis-undecaprenyl diphosphate = [GlcNAc-(1-&gt;4)-Mur2Ac(oyl-L-Ala-gamma-D-Glu-L-Lys-D-Ala-D-Ala)](n+1)-di-trans,octa-cis-undecaprenyl diphosphate + di-trans,octa-cis-undecaprenyl diphosphate + H(+)</text>
        <dbReference type="Rhea" id="RHEA:23708"/>
        <dbReference type="Rhea" id="RHEA-COMP:9602"/>
        <dbReference type="Rhea" id="RHEA-COMP:9603"/>
        <dbReference type="ChEBI" id="CHEBI:15378"/>
        <dbReference type="ChEBI" id="CHEBI:58405"/>
        <dbReference type="ChEBI" id="CHEBI:60033"/>
        <dbReference type="ChEBI" id="CHEBI:78435"/>
        <dbReference type="EC" id="2.4.99.28"/>
    </reaction>
</comment>
<dbReference type="InterPro" id="IPR050396">
    <property type="entry name" value="Glycosyltr_51/Transpeptidase"/>
</dbReference>
<dbReference type="Pfam" id="PF06832">
    <property type="entry name" value="BiPBP_C"/>
    <property type="match status" value="1"/>
</dbReference>
<evidence type="ECO:0000256" key="4">
    <source>
        <dbReference type="ARBA" id="ARBA00022645"/>
    </source>
</evidence>
<protein>
    <recommendedName>
        <fullName evidence="10">peptidoglycan glycosyltransferase</fullName>
        <ecNumber evidence="10">2.4.99.28</ecNumber>
    </recommendedName>
</protein>
<dbReference type="GO" id="GO:0009252">
    <property type="term" value="P:peptidoglycan biosynthetic process"/>
    <property type="evidence" value="ECO:0007669"/>
    <property type="project" value="UniProtKB-UniPathway"/>
</dbReference>
<feature type="domain" description="Penicillin-binding protein transpeptidase" evidence="13">
    <location>
        <begin position="312"/>
        <end position="431"/>
    </location>
</feature>
<comment type="similarity">
    <text evidence="3">In the N-terminal section; belongs to the glycosyltransferase 51 family.</text>
</comment>
<evidence type="ECO:0000256" key="1">
    <source>
        <dbReference type="ARBA" id="ARBA00004752"/>
    </source>
</evidence>
<dbReference type="GO" id="GO:0030288">
    <property type="term" value="C:outer membrane-bounded periplasmic space"/>
    <property type="evidence" value="ECO:0007669"/>
    <property type="project" value="TreeGrafter"/>
</dbReference>
<dbReference type="SUPFAM" id="SSF53955">
    <property type="entry name" value="Lysozyme-like"/>
    <property type="match status" value="1"/>
</dbReference>
<accession>A0A4R3M7X8</accession>
<dbReference type="InterPro" id="IPR011815">
    <property type="entry name" value="PBP_1c"/>
</dbReference>
<name>A0A4R3M7X8_9HYPH</name>
<keyword evidence="4" id="KW-0121">Carboxypeptidase</keyword>
<keyword evidence="12" id="KW-0472">Membrane</keyword>
<keyword evidence="6" id="KW-0328">Glycosyltransferase</keyword>
<dbReference type="Gene3D" id="1.10.3810.10">
    <property type="entry name" value="Biosynthetic peptidoglycan transglycosylase-like"/>
    <property type="match status" value="1"/>
</dbReference>
<keyword evidence="5" id="KW-0645">Protease</keyword>
<dbReference type="GO" id="GO:0008955">
    <property type="term" value="F:peptidoglycan glycosyltransferase activity"/>
    <property type="evidence" value="ECO:0007669"/>
    <property type="project" value="UniProtKB-EC"/>
</dbReference>
<dbReference type="Gene3D" id="3.40.710.10">
    <property type="entry name" value="DD-peptidase/beta-lactamase superfamily"/>
    <property type="match status" value="1"/>
</dbReference>
<organism evidence="16 17">
    <name type="scientific">Tepidamorphus gemmatus</name>
    <dbReference type="NCBI Taxonomy" id="747076"/>
    <lineage>
        <taxon>Bacteria</taxon>
        <taxon>Pseudomonadati</taxon>
        <taxon>Pseudomonadota</taxon>
        <taxon>Alphaproteobacteria</taxon>
        <taxon>Hyphomicrobiales</taxon>
        <taxon>Tepidamorphaceae</taxon>
        <taxon>Tepidamorphus</taxon>
    </lineage>
</organism>
<dbReference type="PANTHER" id="PTHR32282:SF15">
    <property type="entry name" value="PENICILLIN-BINDING PROTEIN 1C"/>
    <property type="match status" value="1"/>
</dbReference>
<keyword evidence="17" id="KW-1185">Reference proteome</keyword>
<keyword evidence="12" id="KW-1133">Transmembrane helix</keyword>
<evidence type="ECO:0000256" key="5">
    <source>
        <dbReference type="ARBA" id="ARBA00022670"/>
    </source>
</evidence>
<evidence type="ECO:0000313" key="17">
    <source>
        <dbReference type="Proteomes" id="UP000295678"/>
    </source>
</evidence>
<keyword evidence="8" id="KW-0378">Hydrolase</keyword>
<keyword evidence="7" id="KW-0808">Transferase</keyword>
<evidence type="ECO:0000313" key="16">
    <source>
        <dbReference type="EMBL" id="TCT09166.1"/>
    </source>
</evidence>
<proteinExistence type="inferred from homology"/>
<comment type="caution">
    <text evidence="16">The sequence shown here is derived from an EMBL/GenBank/DDBJ whole genome shotgun (WGS) entry which is preliminary data.</text>
</comment>
<dbReference type="UniPathway" id="UPA00219"/>
<comment type="similarity">
    <text evidence="2">In the C-terminal section; belongs to the transpeptidase family.</text>
</comment>
<dbReference type="EMBL" id="SMAK01000007">
    <property type="protein sequence ID" value="TCT09166.1"/>
    <property type="molecule type" value="Genomic_DNA"/>
</dbReference>
<dbReference type="InterPro" id="IPR012338">
    <property type="entry name" value="Beta-lactam/transpept-like"/>
</dbReference>
<dbReference type="RefSeq" id="WP_132806885.1">
    <property type="nucleotide sequence ID" value="NZ_SMAK01000007.1"/>
</dbReference>
<dbReference type="GO" id="GO:0004180">
    <property type="term" value="F:carboxypeptidase activity"/>
    <property type="evidence" value="ECO:0007669"/>
    <property type="project" value="UniProtKB-KW"/>
</dbReference>
<feature type="domain" description="Glycosyl transferase family 51" evidence="14">
    <location>
        <begin position="68"/>
        <end position="235"/>
    </location>
</feature>
<feature type="transmembrane region" description="Helical" evidence="12">
    <location>
        <begin position="12"/>
        <end position="34"/>
    </location>
</feature>
<dbReference type="NCBIfam" id="TIGR02073">
    <property type="entry name" value="PBP_1c"/>
    <property type="match status" value="1"/>
</dbReference>
<evidence type="ECO:0000259" key="13">
    <source>
        <dbReference type="Pfam" id="PF00905"/>
    </source>
</evidence>
<comment type="pathway">
    <text evidence="1">Cell wall biogenesis; peptidoglycan biosynthesis.</text>
</comment>
<dbReference type="Proteomes" id="UP000295678">
    <property type="component" value="Unassembled WGS sequence"/>
</dbReference>
<dbReference type="GO" id="GO:0008658">
    <property type="term" value="F:penicillin binding"/>
    <property type="evidence" value="ECO:0007669"/>
    <property type="project" value="InterPro"/>
</dbReference>
<evidence type="ECO:0000259" key="15">
    <source>
        <dbReference type="Pfam" id="PF06832"/>
    </source>
</evidence>
<dbReference type="EC" id="2.4.99.28" evidence="10"/>
<evidence type="ECO:0000259" key="14">
    <source>
        <dbReference type="Pfam" id="PF00912"/>
    </source>
</evidence>
<dbReference type="Pfam" id="PF00905">
    <property type="entry name" value="Transpeptidase"/>
    <property type="match status" value="1"/>
</dbReference>
<dbReference type="AlphaFoldDB" id="A0A4R3M7X8"/>
<keyword evidence="12" id="KW-0812">Transmembrane</keyword>
<keyword evidence="9" id="KW-0511">Multifunctional enzyme</keyword>
<evidence type="ECO:0000256" key="10">
    <source>
        <dbReference type="ARBA" id="ARBA00044770"/>
    </source>
</evidence>
<dbReference type="InterPro" id="IPR001264">
    <property type="entry name" value="Glyco_trans_51"/>
</dbReference>
<evidence type="ECO:0000256" key="12">
    <source>
        <dbReference type="SAM" id="Phobius"/>
    </source>
</evidence>
<dbReference type="InterPro" id="IPR036950">
    <property type="entry name" value="PBP_transglycosylase"/>
</dbReference>
<feature type="domain" description="Penicillin-binding C-terminal" evidence="15">
    <location>
        <begin position="616"/>
        <end position="697"/>
    </location>
</feature>
<dbReference type="InterPro" id="IPR023346">
    <property type="entry name" value="Lysozyme-like_dom_sf"/>
</dbReference>
<sequence>MRDEGGATVRAVGGALAAIVLVVSIVAAAAFLAAPGGAETVARARAIEVSREIVDRDGVLLRPFAISDGRWRLAVNADAVDSRFLDMLIAYEDRRFASHAGVDPLALGRAAWQLVTSGRIVSGGSTLTMQVARLLTPRAERSLAAKLVQMRDAIRLELAFEKHEILSLYLTLAPYGGNLEGVRAASIAWFGREPRRLSLAEAALLVALPQAPETRRPDRNPGAATAARNRVLERMVAAGVIEADEVASAVAASVPAARRDMPHLAPHLSRLVAATAWAGAERRLTIDAGLQARLEALARDRAAGLGARMSLAILVADHSTGEVLAEVGSADFFDAGRAGQVDMIRAVRSPGSTLKPLIYGLAFEAGLALPETLIDDRPTSFGTYRPRNFDFAYQGTVSVREALQQSLNIPAIRLLEAVGPTRLVARLRRAGATPVLPRGDAPGLPVGLGGVGMTMDGLVTLFAGLAAGGRPVVLRREVAAGPSLPEDEGEFLDARAAWLVGDILKGTPPAPGRAGAGFAYKTGTSYGFRDAWSVGFDGRHVIGVWVGRPDGASVPGLSGRLTAAPILFDAFERLGGRRVPLPPPPAGTLIAGAADLPPALRRFEPLRPIAGPVVPEAPPTIVFPPDGARVALQHAPDGRPRPLVVKLDGGRPPFQWFANGRPVDAAQRRRSVIWQPDGSGFSTLSVVDADGKATSVTVFLEQPTASARR</sequence>
<evidence type="ECO:0000256" key="8">
    <source>
        <dbReference type="ARBA" id="ARBA00022801"/>
    </source>
</evidence>
<dbReference type="InterPro" id="IPR001460">
    <property type="entry name" value="PCN-bd_Tpept"/>
</dbReference>
<dbReference type="GO" id="GO:0006508">
    <property type="term" value="P:proteolysis"/>
    <property type="evidence" value="ECO:0007669"/>
    <property type="project" value="UniProtKB-KW"/>
</dbReference>
<dbReference type="PANTHER" id="PTHR32282">
    <property type="entry name" value="BINDING PROTEIN TRANSPEPTIDASE, PUTATIVE-RELATED"/>
    <property type="match status" value="1"/>
</dbReference>
<evidence type="ECO:0000256" key="3">
    <source>
        <dbReference type="ARBA" id="ARBA00007739"/>
    </source>
</evidence>
<evidence type="ECO:0000256" key="11">
    <source>
        <dbReference type="ARBA" id="ARBA00049902"/>
    </source>
</evidence>
<evidence type="ECO:0000256" key="9">
    <source>
        <dbReference type="ARBA" id="ARBA00023268"/>
    </source>
</evidence>
<dbReference type="InterPro" id="IPR009647">
    <property type="entry name" value="PBP_C"/>
</dbReference>